<accession>A0A5C6TRM5</accession>
<dbReference type="SUPFAM" id="SSF51556">
    <property type="entry name" value="Metallo-dependent hydrolases"/>
    <property type="match status" value="1"/>
</dbReference>
<evidence type="ECO:0000313" key="3">
    <source>
        <dbReference type="EMBL" id="TXC63092.1"/>
    </source>
</evidence>
<dbReference type="AlphaFoldDB" id="A0A5C6TRM5"/>
<gene>
    <name evidence="3" type="ORF">FRZ32_05105</name>
</gene>
<dbReference type="InterPro" id="IPR006680">
    <property type="entry name" value="Amidohydro-rel"/>
</dbReference>
<comment type="caution">
    <text evidence="3">The sequence shown here is derived from an EMBL/GenBank/DDBJ whole genome shotgun (WGS) entry which is preliminary data.</text>
</comment>
<keyword evidence="1" id="KW-0732">Signal</keyword>
<dbReference type="Gene3D" id="3.40.50.10910">
    <property type="entry name" value="Amidohydrolase"/>
    <property type="match status" value="1"/>
</dbReference>
<dbReference type="RefSeq" id="WP_147042497.1">
    <property type="nucleotide sequence ID" value="NZ_BAABIR010000005.1"/>
</dbReference>
<name>A0A5C6TRM5_9SPHN</name>
<organism evidence="3 4">
    <name type="scientific">Allosphingosinicella ginsenosidimutans</name>
    <dbReference type="NCBI Taxonomy" id="1176539"/>
    <lineage>
        <taxon>Bacteria</taxon>
        <taxon>Pseudomonadati</taxon>
        <taxon>Pseudomonadota</taxon>
        <taxon>Alphaproteobacteria</taxon>
        <taxon>Sphingomonadales</taxon>
        <taxon>Sphingomonadaceae</taxon>
        <taxon>Allosphingosinicella</taxon>
    </lineage>
</organism>
<proteinExistence type="predicted"/>
<keyword evidence="3" id="KW-0378">Hydrolase</keyword>
<feature type="signal peptide" evidence="1">
    <location>
        <begin position="1"/>
        <end position="20"/>
    </location>
</feature>
<dbReference type="OrthoDB" id="9766983at2"/>
<evidence type="ECO:0000259" key="2">
    <source>
        <dbReference type="Pfam" id="PF01979"/>
    </source>
</evidence>
<dbReference type="EMBL" id="VOQQ01000001">
    <property type="protein sequence ID" value="TXC63092.1"/>
    <property type="molecule type" value="Genomic_DNA"/>
</dbReference>
<dbReference type="Pfam" id="PF01979">
    <property type="entry name" value="Amidohydro_1"/>
    <property type="match status" value="1"/>
</dbReference>
<reference evidence="3 4" key="1">
    <citation type="journal article" date="2015" name="J. Microbiol.">
        <title>Sphingosinicella ginsenosidimutans sp. nov., with ginsenoside converting activity.</title>
        <authorList>
            <person name="Kim J.K."/>
            <person name="Kang M.S."/>
            <person name="Park S.C."/>
            <person name="Kim K.M."/>
            <person name="Choi K."/>
            <person name="Yoon M.H."/>
            <person name="Im W.T."/>
        </authorList>
    </citation>
    <scope>NUCLEOTIDE SEQUENCE [LARGE SCALE GENOMIC DNA]</scope>
    <source>
        <strain evidence="3 4">BS-11</strain>
    </source>
</reference>
<evidence type="ECO:0000313" key="4">
    <source>
        <dbReference type="Proteomes" id="UP000321249"/>
    </source>
</evidence>
<dbReference type="PANTHER" id="PTHR43135">
    <property type="entry name" value="ALPHA-D-RIBOSE 1-METHYLPHOSPHONATE 5-TRIPHOSPHATE DIPHOSPHATASE"/>
    <property type="match status" value="1"/>
</dbReference>
<dbReference type="Proteomes" id="UP000321249">
    <property type="component" value="Unassembled WGS sequence"/>
</dbReference>
<evidence type="ECO:0000256" key="1">
    <source>
        <dbReference type="SAM" id="SignalP"/>
    </source>
</evidence>
<dbReference type="InterPro" id="IPR051781">
    <property type="entry name" value="Metallo-dep_Hydrolase"/>
</dbReference>
<protein>
    <submittedName>
        <fullName evidence="3">Amidohydrolase family protein</fullName>
    </submittedName>
</protein>
<dbReference type="InterPro" id="IPR032466">
    <property type="entry name" value="Metal_Hydrolase"/>
</dbReference>
<feature type="chain" id="PRO_5022751587" evidence="1">
    <location>
        <begin position="21"/>
        <end position="481"/>
    </location>
</feature>
<keyword evidence="4" id="KW-1185">Reference proteome</keyword>
<dbReference type="Gene3D" id="3.30.110.90">
    <property type="entry name" value="Amidohydrolase"/>
    <property type="match status" value="1"/>
</dbReference>
<sequence length="481" mass="51035">MIRKILPLFACLLCALPGRAQPPQQPDFVRERGPLVAIEHVTVIDGTGAAPRAGQTLLIDHDRIAAIGADGTVRLPEGTRAIDGTGKTVIPGLVGMHEHMFRPASIDGPFIANEMFVTFPQLYLASGVTTARTGGSTDPYGDLGIRREIEAGRMVGPDVDLTTPYLEGAPPAIPQLYPLRDPEDARALVSYWASLGFTSAKAYMNISPAELAAAIDEAHRHNMKITGHICSVGYEEAARLGIDNLEHGPFGAPDGELDAERAPGLCAHGPGQSAGPVIRNIVQNVAPDSPEVTRMIRTLVEHRVAITSTLAVFEGGDRPNLEATPHLRELLHPAVWEWEVSRHAAQAPAAAFLDLRLRKEMAFERAFVAAGGLLMAGADPTGDGHVIAGLGDQRNIELLHEAGFSVAEAIRIATLNGGTYLGIANETGSLEAGKRADLVLLDGDLASDITAITRPIIVFKHGLGYDSQAIYASLAGQVGLH</sequence>
<dbReference type="InterPro" id="IPR011059">
    <property type="entry name" value="Metal-dep_hydrolase_composite"/>
</dbReference>
<dbReference type="PANTHER" id="PTHR43135:SF3">
    <property type="entry name" value="ALPHA-D-RIBOSE 1-METHYLPHOSPHONATE 5-TRIPHOSPHATE DIPHOSPHATASE"/>
    <property type="match status" value="1"/>
</dbReference>
<dbReference type="SUPFAM" id="SSF51338">
    <property type="entry name" value="Composite domain of metallo-dependent hydrolases"/>
    <property type="match status" value="1"/>
</dbReference>
<dbReference type="GO" id="GO:0016810">
    <property type="term" value="F:hydrolase activity, acting on carbon-nitrogen (but not peptide) bonds"/>
    <property type="evidence" value="ECO:0007669"/>
    <property type="project" value="InterPro"/>
</dbReference>
<dbReference type="Gene3D" id="2.30.40.10">
    <property type="entry name" value="Urease, subunit C, domain 1"/>
    <property type="match status" value="2"/>
</dbReference>
<feature type="domain" description="Amidohydrolase-related" evidence="2">
    <location>
        <begin position="88"/>
        <end position="462"/>
    </location>
</feature>